<feature type="region of interest" description="Disordered" evidence="5">
    <location>
        <begin position="243"/>
        <end position="290"/>
    </location>
</feature>
<dbReference type="SUPFAM" id="SSF48452">
    <property type="entry name" value="TPR-like"/>
    <property type="match status" value="2"/>
</dbReference>
<feature type="compositionally biased region" description="Polar residues" evidence="5">
    <location>
        <begin position="1481"/>
        <end position="1497"/>
    </location>
</feature>
<feature type="compositionally biased region" description="Acidic residues" evidence="5">
    <location>
        <begin position="243"/>
        <end position="259"/>
    </location>
</feature>
<keyword evidence="6" id="KW-1133">Transmembrane helix</keyword>
<feature type="compositionally biased region" description="Basic and acidic residues" evidence="5">
    <location>
        <begin position="408"/>
        <end position="418"/>
    </location>
</feature>
<keyword evidence="9" id="KW-1185">Reference proteome</keyword>
<feature type="transmembrane region" description="Helical" evidence="6">
    <location>
        <begin position="1572"/>
        <end position="1592"/>
    </location>
</feature>
<organism evidence="8 9">
    <name type="scientific">Mucor flavus</name>
    <dbReference type="NCBI Taxonomy" id="439312"/>
    <lineage>
        <taxon>Eukaryota</taxon>
        <taxon>Fungi</taxon>
        <taxon>Fungi incertae sedis</taxon>
        <taxon>Mucoromycota</taxon>
        <taxon>Mucoromycotina</taxon>
        <taxon>Mucoromycetes</taxon>
        <taxon>Mucorales</taxon>
        <taxon>Mucorineae</taxon>
        <taxon>Mucoraceae</taxon>
        <taxon>Mucor</taxon>
    </lineage>
</organism>
<feature type="compositionally biased region" description="Polar residues" evidence="5">
    <location>
        <begin position="93"/>
        <end position="103"/>
    </location>
</feature>
<feature type="region of interest" description="Disordered" evidence="5">
    <location>
        <begin position="1419"/>
        <end position="1448"/>
    </location>
</feature>
<dbReference type="Gene3D" id="1.25.40.10">
    <property type="entry name" value="Tetratricopeptide repeat domain"/>
    <property type="match status" value="3"/>
</dbReference>
<evidence type="ECO:0000313" key="9">
    <source>
        <dbReference type="Proteomes" id="UP001473302"/>
    </source>
</evidence>
<accession>A0ABP9YZQ5</accession>
<feature type="compositionally biased region" description="Basic residues" evidence="5">
    <location>
        <begin position="364"/>
        <end position="407"/>
    </location>
</feature>
<dbReference type="InterPro" id="IPR011990">
    <property type="entry name" value="TPR-like_helical_dom_sf"/>
</dbReference>
<feature type="region of interest" description="Disordered" evidence="5">
    <location>
        <begin position="570"/>
        <end position="593"/>
    </location>
</feature>
<dbReference type="Proteomes" id="UP001473302">
    <property type="component" value="Unassembled WGS sequence"/>
</dbReference>
<comment type="similarity">
    <text evidence="3">Belongs to the IWR1/SLC7A6OS family.</text>
</comment>
<evidence type="ECO:0000256" key="5">
    <source>
        <dbReference type="SAM" id="MobiDB-lite"/>
    </source>
</evidence>
<comment type="subcellular location">
    <subcellularLocation>
        <location evidence="1">Nucleus</location>
    </subcellularLocation>
</comment>
<evidence type="ECO:0000256" key="2">
    <source>
        <dbReference type="ARBA" id="ARBA00009265"/>
    </source>
</evidence>
<sequence>MSKNSSTENSDQITILRIKRKRNEEPLDALLVHQENEKRIKKNNEKLRNTILSVSAAALPTLFRLAETVEQKSFSNLDEAKKLKDRISRRIQPGTSRPQTPTTSEDRKDRLVKEQKDASSKARYRVIHQNRTKTDEDAPPVVQSASEKAAKDLFQMYEAVKDEENSKANLFMDDDIEDPDDIMCNFIPMVKEYLTLQEKEEEKEEDYVYDVYYRDDANLEQGIDSKNVGSLVWFNDTSDYLDDDSDSELGDNVDEDSNAEDYYQNDYPEEDDSDEFEEQQVYDLSSDDEDYSFLIVNNNKNKNMNPYENKKALMKVPSFSSAPALNAGIPIPSFSSAPDLSTIKANDEKRDNSQKQQRDERPSSRRSRSPRRRRSRSPRSSRHSSRSPRRRHRSRSRSPRRHRRHRSTERSSRHERSSRYKRTPSPEMVHTGTLSTGISFVMDRRGDSSNAKYGGNHSYTVPEYRRVGGGRVMGLPDNLRIDRSVTKSGTITLVDKSKKKRNRYTDSDYAWKELDKTLKRIRIKPKKNADMLDAFATNNEYILLNEKSTNDTDEHDAYVSTGVDYRSLEGNKVKRKEESESESEEEGESFNDQIRQRTIDYNRRLDKDPENVQLWLEFIKFQDEAAAGLDPTASKTNQASLNEVKLSIFEKALDYNPRDQDLILAYLNCGAETWETLKLLQEWDVMLKQQPDSIKLWSEYINLRQTNFASFSFTQCVQVFEDALNTLRRQVDKSDDDETRENIESLMVYILLRACLFMKQSGYHEKAVALIQALVEFNLFQPQLFQYKSSRFEQKVNAFTDFWDSEVLRFGENGARGWHEHYRASDNGEDVPDMVFEKKVETEDEDDEIMSLQDWYTMEMALEKKDRLPLRMTQVEDDNVDEDPYRIILSDDIKPFLFNTTTMGARYSLIYSVFVFLGLPYTPPEVGTNTHFFTDTFTHNDLVLNHFWPAKENKTKHLVWYVAGIAMNPEQTVEIKSPYDIPQSYPVGVSEMFAKQDTWFKSCGKEFVPNTVDEGFTRNVFQQLLSVEKSEHLNICYLAFESSCGYKMGRRLAKNLLKDQRTSLVLWNAYAQMEKSHDRIDEARKVYLTALSMYHGFPECDQISAPLLYFMFAKLEMENNRPNEALKILVSMSDNKPYDETTPPPTTPLILRTREYFSQRLAQVSILSDSSTERKIAFYVIGCCGLFEYLSSGIESACVIYQNTLDYICQRQAERGYESEMVWIEYAGLLYRHASNKDVGGYKASVLRDAMEHALKLFPNNTMFLSFYIWNESKTKIYNRVHDLLNKSLRFIVENRMYKPFQVNCVRDFFERSISDIRTKASIILWKSYIQFEINQGNVERAHSLYYRSIRECPWSKEKSSQIKRRWSSSVRQKSKKRNTLAGIVCSLTRKDTLLPGERTNDKRLDEKWESIRWYQDTEKVEQEEGEAGPSTATANNTTITTTTTTTTNTTMEVLTPTTTVVDTRGDNSTTLMNSSIRTNSPLIANAPSSSAGQETVITMDEPQQQQQQQEEVSQVVQQPEKKKSSQKEKLLFLFGFLMFPLWWIGAWQYVIQQQDHKRVSRDREVFQILNCLMSLASLLLVGLMIGLTTVWA</sequence>
<keyword evidence="4" id="KW-0539">Nucleus</keyword>
<feature type="region of interest" description="Disordered" evidence="5">
    <location>
        <begin position="85"/>
        <end position="142"/>
    </location>
</feature>
<feature type="compositionally biased region" description="Basic and acidic residues" evidence="5">
    <location>
        <begin position="104"/>
        <end position="120"/>
    </location>
</feature>
<gene>
    <name evidence="8" type="ORF">MFLAVUS_005798</name>
</gene>
<protein>
    <recommendedName>
        <fullName evidence="7">Transcription factor Iwr1 domain-containing protein</fullName>
    </recommendedName>
</protein>
<feature type="compositionally biased region" description="Low complexity" evidence="5">
    <location>
        <begin position="1432"/>
        <end position="1448"/>
    </location>
</feature>
<name>A0ABP9YZQ5_9FUNG</name>
<evidence type="ECO:0000256" key="1">
    <source>
        <dbReference type="ARBA" id="ARBA00004123"/>
    </source>
</evidence>
<comment type="caution">
    <text evidence="8">The sequence shown here is derived from an EMBL/GenBank/DDBJ whole genome shotgun (WGS) entry which is preliminary data.</text>
</comment>
<dbReference type="Pfam" id="PF08574">
    <property type="entry name" value="Iwr1"/>
    <property type="match status" value="1"/>
</dbReference>
<evidence type="ECO:0000256" key="4">
    <source>
        <dbReference type="ARBA" id="ARBA00023242"/>
    </source>
</evidence>
<dbReference type="Pfam" id="PF08424">
    <property type="entry name" value="NRDE-2"/>
    <property type="match status" value="1"/>
</dbReference>
<evidence type="ECO:0000313" key="8">
    <source>
        <dbReference type="EMBL" id="GAA5812347.1"/>
    </source>
</evidence>
<dbReference type="EMBL" id="BAABUK010000012">
    <property type="protein sequence ID" value="GAA5812347.1"/>
    <property type="molecule type" value="Genomic_DNA"/>
</dbReference>
<comment type="similarity">
    <text evidence="2">Belongs to the NRDE2 family.</text>
</comment>
<reference evidence="8 9" key="1">
    <citation type="submission" date="2024-04" db="EMBL/GenBank/DDBJ databases">
        <title>genome sequences of Mucor flavus KT1a and Helicostylum pulchrum KT1b strains isolated from the surface of a dry-aged beef.</title>
        <authorList>
            <person name="Toyotome T."/>
            <person name="Hosono M."/>
            <person name="Torimaru M."/>
            <person name="Fukuda K."/>
            <person name="Mikami N."/>
        </authorList>
    </citation>
    <scope>NUCLEOTIDE SEQUENCE [LARGE SCALE GENOMIC DNA]</scope>
    <source>
        <strain evidence="8 9">KT1a</strain>
    </source>
</reference>
<dbReference type="InterPro" id="IPR003107">
    <property type="entry name" value="HAT"/>
</dbReference>
<keyword evidence="6" id="KW-0472">Membrane</keyword>
<keyword evidence="6" id="KW-0812">Transmembrane</keyword>
<feature type="compositionally biased region" description="Acidic residues" evidence="5">
    <location>
        <begin position="267"/>
        <end position="290"/>
    </location>
</feature>
<feature type="compositionally biased region" description="Basic and acidic residues" evidence="5">
    <location>
        <begin position="345"/>
        <end position="363"/>
    </location>
</feature>
<dbReference type="InterPro" id="IPR013883">
    <property type="entry name" value="TF_Iwr1_dom"/>
</dbReference>
<feature type="region of interest" description="Disordered" evidence="5">
    <location>
        <begin position="1481"/>
        <end position="1521"/>
    </location>
</feature>
<feature type="compositionally biased region" description="Low complexity" evidence="5">
    <location>
        <begin position="1502"/>
        <end position="1519"/>
    </location>
</feature>
<dbReference type="PANTHER" id="PTHR13471:SF0">
    <property type="entry name" value="NUCLEAR EXOSOME REGULATOR NRDE2"/>
    <property type="match status" value="1"/>
</dbReference>
<proteinExistence type="inferred from homology"/>
<evidence type="ECO:0000259" key="7">
    <source>
        <dbReference type="Pfam" id="PF08574"/>
    </source>
</evidence>
<feature type="compositionally biased region" description="Basic residues" evidence="5">
    <location>
        <begin position="122"/>
        <end position="131"/>
    </location>
</feature>
<evidence type="ECO:0000256" key="3">
    <source>
        <dbReference type="ARBA" id="ARBA00010218"/>
    </source>
</evidence>
<dbReference type="InterPro" id="IPR013633">
    <property type="entry name" value="NRDE-2"/>
</dbReference>
<feature type="domain" description="Transcription factor Iwr1" evidence="7">
    <location>
        <begin position="205"/>
        <end position="271"/>
    </location>
</feature>
<dbReference type="PANTHER" id="PTHR13471">
    <property type="entry name" value="TETRATRICOPEPTIDE-LIKE HELICAL"/>
    <property type="match status" value="1"/>
</dbReference>
<evidence type="ECO:0000256" key="6">
    <source>
        <dbReference type="SAM" id="Phobius"/>
    </source>
</evidence>
<dbReference type="SMART" id="SM00386">
    <property type="entry name" value="HAT"/>
    <property type="match status" value="6"/>
</dbReference>
<feature type="region of interest" description="Disordered" evidence="5">
    <location>
        <begin position="345"/>
        <end position="436"/>
    </location>
</feature>
<feature type="transmembrane region" description="Helical" evidence="6">
    <location>
        <begin position="1531"/>
        <end position="1551"/>
    </location>
</feature>
<feature type="compositionally biased region" description="Acidic residues" evidence="5">
    <location>
        <begin position="579"/>
        <end position="589"/>
    </location>
</feature>